<dbReference type="InterPro" id="IPR049884">
    <property type="entry name" value="Scytalone_dh"/>
</dbReference>
<dbReference type="InterPro" id="IPR032710">
    <property type="entry name" value="NTF2-like_dom_sf"/>
</dbReference>
<organism evidence="6 7">
    <name type="scientific">Fusarium euwallaceae</name>
    <dbReference type="NCBI Taxonomy" id="1147111"/>
    <lineage>
        <taxon>Eukaryota</taxon>
        <taxon>Fungi</taxon>
        <taxon>Dikarya</taxon>
        <taxon>Ascomycota</taxon>
        <taxon>Pezizomycotina</taxon>
        <taxon>Sordariomycetes</taxon>
        <taxon>Hypocreomycetidae</taxon>
        <taxon>Hypocreales</taxon>
        <taxon>Nectriaceae</taxon>
        <taxon>Fusarium</taxon>
        <taxon>Fusarium solani species complex</taxon>
    </lineage>
</organism>
<dbReference type="SUPFAM" id="SSF54427">
    <property type="entry name" value="NTF2-like"/>
    <property type="match status" value="1"/>
</dbReference>
<dbReference type="GO" id="GO:0005634">
    <property type="term" value="C:nucleus"/>
    <property type="evidence" value="ECO:0007669"/>
    <property type="project" value="UniProtKB-SubCell"/>
</dbReference>
<keyword evidence="3" id="KW-0456">Lyase</keyword>
<dbReference type="Proteomes" id="UP000287124">
    <property type="component" value="Unassembled WGS sequence"/>
</dbReference>
<dbReference type="EMBL" id="MIKF01000345">
    <property type="protein sequence ID" value="RTE71878.1"/>
    <property type="molecule type" value="Genomic_DNA"/>
</dbReference>
<dbReference type="PANTHER" id="PTHR37534">
    <property type="entry name" value="TRANSCRIPTIONAL ACTIVATOR PROTEIN UGA3"/>
    <property type="match status" value="1"/>
</dbReference>
<dbReference type="Gene3D" id="3.10.450.50">
    <property type="match status" value="1"/>
</dbReference>
<dbReference type="GO" id="GO:0000976">
    <property type="term" value="F:transcription cis-regulatory region binding"/>
    <property type="evidence" value="ECO:0007669"/>
    <property type="project" value="TreeGrafter"/>
</dbReference>
<keyword evidence="4" id="KW-0539">Nucleus</keyword>
<feature type="domain" description="Zn(2)-C6 fungal-type" evidence="5">
    <location>
        <begin position="106"/>
        <end position="134"/>
    </location>
</feature>
<proteinExistence type="inferred from homology"/>
<evidence type="ECO:0000313" key="6">
    <source>
        <dbReference type="EMBL" id="RTE71878.1"/>
    </source>
</evidence>
<evidence type="ECO:0000256" key="4">
    <source>
        <dbReference type="ARBA" id="ARBA00023242"/>
    </source>
</evidence>
<dbReference type="SMART" id="SM00066">
    <property type="entry name" value="GAL4"/>
    <property type="match status" value="1"/>
</dbReference>
<sequence>MAAEEFVNMISNPAMLGSPTLKTQHFIGASRYQRVSDTEIIGHHQLRVPHQIYEDTTLSKVLVKGHAHSYNKHWYKKIDGQWKFAGLAPELRWSEYDFDKVVAEGRCYTCERRRILCDRALPSCLKCTKKGLVCPGYGQRLRWAGGAAIRGRLAQAEEKIADEAGSSTTTGDEIWTNASSFHSISKKTLHKLIDHWDKQIARLMVWVDSDENPYRRYVTPMAYRHPVVGLAMAAVSSQHASISLEDDSFSEKARNEAIGMISAYVKNITTHVMSGRELGNQLDERAVEWVLAAMLLLSCYEMADSGSAAADFHRRAARSLVNTFETTGRGESLLLNFLRNQLSVHDTFACTTSFDLSSMQQVILPHTVDDSILFSTYMRYLHDVTLLSRQLKPSSARLARLGLTFSHLRTQFEIARGETLMTAGRLTLQPASRRRDFICVVNIHYYAALLYSARCLETCIDEQRKELIDGLFDQVAAMSAIDEWVHCLPWSLFIAGVESYGDDVRQGIISDLYSRICRIMRFRNFRDAAQFLQVFWASGERDWRDLARSWELSGQPVLLP</sequence>
<dbReference type="InterPro" id="IPR021858">
    <property type="entry name" value="Fun_TF"/>
</dbReference>
<dbReference type="SUPFAM" id="SSF57701">
    <property type="entry name" value="Zn2/Cys6 DNA-binding domain"/>
    <property type="match status" value="1"/>
</dbReference>
<dbReference type="Gene3D" id="4.10.240.10">
    <property type="entry name" value="Zn(2)-C6 fungal-type DNA-binding domain"/>
    <property type="match status" value="1"/>
</dbReference>
<evidence type="ECO:0000259" key="5">
    <source>
        <dbReference type="PROSITE" id="PS50048"/>
    </source>
</evidence>
<comment type="caution">
    <text evidence="6">The sequence shown here is derived from an EMBL/GenBank/DDBJ whole genome shotgun (WGS) entry which is preliminary data.</text>
</comment>
<name>A0A430L834_9HYPO</name>
<dbReference type="InterPro" id="IPR036864">
    <property type="entry name" value="Zn2-C6_fun-type_DNA-bd_sf"/>
</dbReference>
<gene>
    <name evidence="6" type="ORF">BHE90_013715</name>
</gene>
<comment type="similarity">
    <text evidence="2">Belongs to the scytalone dehydratase family.</text>
</comment>
<dbReference type="Pfam" id="PF00172">
    <property type="entry name" value="Zn_clus"/>
    <property type="match status" value="1"/>
</dbReference>
<dbReference type="GO" id="GO:0008270">
    <property type="term" value="F:zinc ion binding"/>
    <property type="evidence" value="ECO:0007669"/>
    <property type="project" value="InterPro"/>
</dbReference>
<evidence type="ECO:0000256" key="2">
    <source>
        <dbReference type="ARBA" id="ARBA00008584"/>
    </source>
</evidence>
<dbReference type="GO" id="GO:0000981">
    <property type="term" value="F:DNA-binding transcription factor activity, RNA polymerase II-specific"/>
    <property type="evidence" value="ECO:0007669"/>
    <property type="project" value="InterPro"/>
</dbReference>
<dbReference type="PROSITE" id="PS50048">
    <property type="entry name" value="ZN2_CY6_FUNGAL_2"/>
    <property type="match status" value="1"/>
</dbReference>
<dbReference type="Pfam" id="PF11951">
    <property type="entry name" value="Fungal_trans_2"/>
    <property type="match status" value="1"/>
</dbReference>
<accession>A0A430L834</accession>
<dbReference type="GO" id="GO:0016829">
    <property type="term" value="F:lyase activity"/>
    <property type="evidence" value="ECO:0007669"/>
    <property type="project" value="UniProtKB-KW"/>
</dbReference>
<dbReference type="CDD" id="cd00067">
    <property type="entry name" value="GAL4"/>
    <property type="match status" value="1"/>
</dbReference>
<dbReference type="AlphaFoldDB" id="A0A430L834"/>
<dbReference type="PANTHER" id="PTHR37534:SF15">
    <property type="entry name" value="ZN(II)2CYS6 TRANSCRIPTION FACTOR (EUROFUNG)"/>
    <property type="match status" value="1"/>
</dbReference>
<evidence type="ECO:0000313" key="7">
    <source>
        <dbReference type="Proteomes" id="UP000287124"/>
    </source>
</evidence>
<protein>
    <recommendedName>
        <fullName evidence="5">Zn(2)-C6 fungal-type domain-containing protein</fullName>
    </recommendedName>
</protein>
<evidence type="ECO:0000256" key="1">
    <source>
        <dbReference type="ARBA" id="ARBA00004123"/>
    </source>
</evidence>
<reference evidence="6 7" key="1">
    <citation type="submission" date="2017-06" db="EMBL/GenBank/DDBJ databases">
        <title>Comparative genomic analysis of Ambrosia Fusariam Clade fungi.</title>
        <authorList>
            <person name="Stajich J.E."/>
            <person name="Carrillo J."/>
            <person name="Kijimoto T."/>
            <person name="Eskalen A."/>
            <person name="O'Donnell K."/>
            <person name="Kasson M."/>
        </authorList>
    </citation>
    <scope>NUCLEOTIDE SEQUENCE [LARGE SCALE GENOMIC DNA]</scope>
    <source>
        <strain evidence="6 7">UCR1854</strain>
    </source>
</reference>
<evidence type="ECO:0000256" key="3">
    <source>
        <dbReference type="ARBA" id="ARBA00023239"/>
    </source>
</evidence>
<dbReference type="Pfam" id="PF02982">
    <property type="entry name" value="Scytalone_dh"/>
    <property type="match status" value="1"/>
</dbReference>
<comment type="subcellular location">
    <subcellularLocation>
        <location evidence="1">Nucleus</location>
    </subcellularLocation>
</comment>
<dbReference type="InterPro" id="IPR001138">
    <property type="entry name" value="Zn2Cys6_DnaBD"/>
</dbReference>
<keyword evidence="7" id="KW-1185">Reference proteome</keyword>
<dbReference type="GO" id="GO:0045944">
    <property type="term" value="P:positive regulation of transcription by RNA polymerase II"/>
    <property type="evidence" value="ECO:0007669"/>
    <property type="project" value="TreeGrafter"/>
</dbReference>